<dbReference type="InterPro" id="IPR049012">
    <property type="entry name" value="Mutator_transp_dom"/>
</dbReference>
<organism evidence="3 4">
    <name type="scientific">Aphis craccivora</name>
    <name type="common">Cowpea aphid</name>
    <dbReference type="NCBI Taxonomy" id="307492"/>
    <lineage>
        <taxon>Eukaryota</taxon>
        <taxon>Metazoa</taxon>
        <taxon>Ecdysozoa</taxon>
        <taxon>Arthropoda</taxon>
        <taxon>Hexapoda</taxon>
        <taxon>Insecta</taxon>
        <taxon>Pterygota</taxon>
        <taxon>Neoptera</taxon>
        <taxon>Paraneoptera</taxon>
        <taxon>Hemiptera</taxon>
        <taxon>Sternorrhyncha</taxon>
        <taxon>Aphidomorpha</taxon>
        <taxon>Aphidoidea</taxon>
        <taxon>Aphididae</taxon>
        <taxon>Aphidini</taxon>
        <taxon>Aphis</taxon>
        <taxon>Aphis</taxon>
    </lineage>
</organism>
<dbReference type="Gene3D" id="3.90.320.10">
    <property type="match status" value="1"/>
</dbReference>
<proteinExistence type="predicted"/>
<accession>A0A6G0WV32</accession>
<dbReference type="SUPFAM" id="SSF52980">
    <property type="entry name" value="Restriction endonuclease-like"/>
    <property type="match status" value="1"/>
</dbReference>
<feature type="domain" description="YqaJ viral recombinase" evidence="1">
    <location>
        <begin position="563"/>
        <end position="689"/>
    </location>
</feature>
<dbReference type="InterPro" id="IPR051703">
    <property type="entry name" value="NF-kappa-B_Signaling_Reg"/>
</dbReference>
<dbReference type="PANTHER" id="PTHR46609:SF8">
    <property type="entry name" value="YQAJ VIRAL RECOMBINASE DOMAIN-CONTAINING PROTEIN"/>
    <property type="match status" value="1"/>
</dbReference>
<dbReference type="OrthoDB" id="6599722at2759"/>
<dbReference type="InterPro" id="IPR011335">
    <property type="entry name" value="Restrct_endonuc-II-like"/>
</dbReference>
<dbReference type="Proteomes" id="UP000478052">
    <property type="component" value="Unassembled WGS sequence"/>
</dbReference>
<sequence>MKDNITHQILINTRPELLVEPLEHNLSSTSLSETFNAYEIIAHNLENDYSISNDTIVSNLLEGRRIVDINYVFEQIQSILHDKFDCSFLDMVFQNECRRGYTSVFTFKCKMCNFENTIYSERTVQSNSLGINKAIVNGSLAIGIGHTQLSELSAAIELPNISSTSYIKYLSMLGDDVKDSALEEMIKAGNEERQLAIDRNNLDTDGTPMCTVIADGQWSKRSYRTKYNAFSGAAAIIGYETKKVLFVGVRNKYCSVCQRARTKKEELSKHNCFLNWSMPSTAMEADGIVEGFMNSINMHGLKFNKLIGDGDSSVTKRLNETLPYGNDFTITKIECRNHLLRNFATKLTALTKNIKYPIVIRNFIKSKILHFRSDITKTISYQKRRDLPINQKISALKQDIANSPYHRLGQHSGCAIYFCRGSKNGEPNLVPDAEKSGLMGEIRNIVYRLSNNAESLIEDVDNNPCEQLNSLINKHIGRKRINFTQSHNYKTRIEAAVVAFNSKNYLRTLQKKITTKSPGKFAKKYMSNIQRIRDNTFKRRKRLFTRQRPILEYSTREQNRSQKWFSERKKRLTASKFGDVCRMRINTSCKVKVHNMLYKSSITSKEMTHGIENESLARTRFQDLTGMTVKLCGLFTDNEYPYLAASPDGLVDDNKILQYCIVNKEGTIKLKKEHPYFYQIIGQLRITGRNICYFVVHTKNWTHIEKIIYDDEFWETKMVNKLKTFYLECILPEIVDPLYGRRLQISDIREPLRILKAREEKNKTKRYSLKIK</sequence>
<dbReference type="CDD" id="cd22343">
    <property type="entry name" value="PDDEXK_lambda_exonuclease-like"/>
    <property type="match status" value="1"/>
</dbReference>
<dbReference type="Pfam" id="PF09588">
    <property type="entry name" value="YqaJ"/>
    <property type="match status" value="1"/>
</dbReference>
<dbReference type="InterPro" id="IPR019080">
    <property type="entry name" value="YqaJ_viral_recombinase"/>
</dbReference>
<feature type="domain" description="Mutator-like transposase" evidence="2">
    <location>
        <begin position="63"/>
        <end position="419"/>
    </location>
</feature>
<evidence type="ECO:0000313" key="3">
    <source>
        <dbReference type="EMBL" id="KAF0731362.1"/>
    </source>
</evidence>
<dbReference type="EMBL" id="VUJU01008404">
    <property type="protein sequence ID" value="KAF0731362.1"/>
    <property type="molecule type" value="Genomic_DNA"/>
</dbReference>
<dbReference type="InterPro" id="IPR011604">
    <property type="entry name" value="PDDEXK-like_dom_sf"/>
</dbReference>
<comment type="caution">
    <text evidence="3">The sequence shown here is derived from an EMBL/GenBank/DDBJ whole genome shotgun (WGS) entry which is preliminary data.</text>
</comment>
<dbReference type="GO" id="GO:0006281">
    <property type="term" value="P:DNA repair"/>
    <property type="evidence" value="ECO:0007669"/>
    <property type="project" value="UniProtKB-ARBA"/>
</dbReference>
<evidence type="ECO:0000259" key="1">
    <source>
        <dbReference type="Pfam" id="PF09588"/>
    </source>
</evidence>
<reference evidence="3 4" key="1">
    <citation type="submission" date="2019-08" db="EMBL/GenBank/DDBJ databases">
        <title>Whole genome of Aphis craccivora.</title>
        <authorList>
            <person name="Voronova N.V."/>
            <person name="Shulinski R.S."/>
            <person name="Bandarenka Y.V."/>
            <person name="Zhorov D.G."/>
            <person name="Warner D."/>
        </authorList>
    </citation>
    <scope>NUCLEOTIDE SEQUENCE [LARGE SCALE GENOMIC DNA]</scope>
    <source>
        <strain evidence="3">180601</strain>
        <tissue evidence="3">Whole Body</tissue>
    </source>
</reference>
<evidence type="ECO:0000259" key="2">
    <source>
        <dbReference type="Pfam" id="PF20700"/>
    </source>
</evidence>
<dbReference type="AlphaFoldDB" id="A0A6G0WV32"/>
<dbReference type="Pfam" id="PF20700">
    <property type="entry name" value="Mutator"/>
    <property type="match status" value="1"/>
</dbReference>
<dbReference type="PANTHER" id="PTHR46609">
    <property type="entry name" value="EXONUCLEASE, PHAGE-TYPE/RECB, C-TERMINAL DOMAIN-CONTAINING PROTEIN"/>
    <property type="match status" value="1"/>
</dbReference>
<name>A0A6G0WV32_APHCR</name>
<evidence type="ECO:0000313" key="4">
    <source>
        <dbReference type="Proteomes" id="UP000478052"/>
    </source>
</evidence>
<gene>
    <name evidence="3" type="ORF">FWK35_00025059</name>
</gene>
<protein>
    <submittedName>
        <fullName evidence="3">YqaJ domain-containing protein</fullName>
    </submittedName>
</protein>
<keyword evidence="4" id="KW-1185">Reference proteome</keyword>